<accession>W4RYD9</accession>
<dbReference type="AlphaFoldDB" id="W4RYD9"/>
<evidence type="ECO:0000313" key="2">
    <source>
        <dbReference type="Proteomes" id="UP000019143"/>
    </source>
</evidence>
<organism evidence="1 2">
    <name type="scientific">Xanthomonas arboricola pv. pruni str. MAFF 311562</name>
    <dbReference type="NCBI Taxonomy" id="1414836"/>
    <lineage>
        <taxon>Bacteria</taxon>
        <taxon>Pseudomonadati</taxon>
        <taxon>Pseudomonadota</taxon>
        <taxon>Gammaproteobacteria</taxon>
        <taxon>Lysobacterales</taxon>
        <taxon>Lysobacteraceae</taxon>
        <taxon>Xanthomonas</taxon>
    </lineage>
</organism>
<proteinExistence type="predicted"/>
<evidence type="ECO:0000313" key="1">
    <source>
        <dbReference type="EMBL" id="GAE48893.1"/>
    </source>
</evidence>
<sequence>MQAGFGQAGGTGQGGIDAVQIEHVAPDQARGFGTAVAPQLRRPGLWLRGVEHRQWQRRWIRLRQVLQQNRLTRQGIERKLAGKRNPPELPIEVIARPGWSAGTA</sequence>
<gene>
    <name evidence="1" type="ORF">XPU_0425</name>
</gene>
<dbReference type="Proteomes" id="UP000019143">
    <property type="component" value="Unassembled WGS sequence"/>
</dbReference>
<name>W4RYD9_9XANT</name>
<reference evidence="1 2" key="1">
    <citation type="submission" date="2014-01" db="EMBL/GenBank/DDBJ databases">
        <title>Genome sequence and analysis of Xanthomonas arboricola pv. pruni.</title>
        <authorList>
            <person name="Fujikawa T."/>
            <person name="Nakazono-Nagaoka E."/>
        </authorList>
    </citation>
    <scope>NUCLEOTIDE SEQUENCE [LARGE SCALE GENOMIC DNA]</scope>
    <source>
        <strain evidence="2">MAFF 311562</strain>
    </source>
</reference>
<dbReference type="EMBL" id="BAVB01000057">
    <property type="protein sequence ID" value="GAE48893.1"/>
    <property type="molecule type" value="Genomic_DNA"/>
</dbReference>
<comment type="caution">
    <text evidence="1">The sequence shown here is derived from an EMBL/GenBank/DDBJ whole genome shotgun (WGS) entry which is preliminary data.</text>
</comment>
<protein>
    <submittedName>
        <fullName evidence="1">Integrase</fullName>
    </submittedName>
</protein>